<dbReference type="EMBL" id="JBEPMJ010000026">
    <property type="protein sequence ID" value="MET3751697.1"/>
    <property type="molecule type" value="Genomic_DNA"/>
</dbReference>
<organism evidence="1 2">
    <name type="scientific">Blautia caecimuris</name>
    <dbReference type="NCBI Taxonomy" id="1796615"/>
    <lineage>
        <taxon>Bacteria</taxon>
        <taxon>Bacillati</taxon>
        <taxon>Bacillota</taxon>
        <taxon>Clostridia</taxon>
        <taxon>Lachnospirales</taxon>
        <taxon>Lachnospiraceae</taxon>
        <taxon>Blautia</taxon>
    </lineage>
</organism>
<name>A0ABV2M883_9FIRM</name>
<accession>A0ABV2M883</accession>
<protein>
    <submittedName>
        <fullName evidence="1">Uncharacterized protein</fullName>
    </submittedName>
</protein>
<evidence type="ECO:0000313" key="1">
    <source>
        <dbReference type="EMBL" id="MET3751697.1"/>
    </source>
</evidence>
<gene>
    <name evidence="1" type="ORF">ABID24_002958</name>
</gene>
<reference evidence="1 2" key="1">
    <citation type="submission" date="2024-06" db="EMBL/GenBank/DDBJ databases">
        <title>Genomic Encyclopedia of Type Strains, Phase IV (KMG-IV): sequencing the most valuable type-strain genomes for metagenomic binning, comparative biology and taxonomic classification.</title>
        <authorList>
            <person name="Goeker M."/>
        </authorList>
    </citation>
    <scope>NUCLEOTIDE SEQUENCE [LARGE SCALE GENOMIC DNA]</scope>
    <source>
        <strain evidence="1 2">DSM 29492</strain>
    </source>
</reference>
<dbReference type="Proteomes" id="UP001549106">
    <property type="component" value="Unassembled WGS sequence"/>
</dbReference>
<comment type="caution">
    <text evidence="1">The sequence shown here is derived from an EMBL/GenBank/DDBJ whole genome shotgun (WGS) entry which is preliminary data.</text>
</comment>
<keyword evidence="2" id="KW-1185">Reference proteome</keyword>
<sequence>MGTKINYNRKRNEEETDRREILWTYMNEN</sequence>
<proteinExistence type="predicted"/>
<evidence type="ECO:0000313" key="2">
    <source>
        <dbReference type="Proteomes" id="UP001549106"/>
    </source>
</evidence>